<proteinExistence type="predicted"/>
<dbReference type="EMBL" id="MGEP01000024">
    <property type="protein sequence ID" value="OGL87268.1"/>
    <property type="molecule type" value="Genomic_DNA"/>
</dbReference>
<sequence>MGTSHAVASASEVPTPKQMSEFWRQVTCGRITKRKLQAFLRDGKTPNNEELARQILGDDIVFPEDIAAAGGLFYADEQLQRFIDTIPSEEALRELKANNFALVAGPSKPMSLLEVRDADSGPFYTKTEGWYSNVNEKFAMNDRAPTEWLAIRKEPVLNSTNRRWNEQLGLISVNERVPNAGEMSWFITTYFKVRGVRLFASVYARTSSVDSSGVRVCVGGFGADGLCVSSGWGDGRGSGLGVASARKFN</sequence>
<dbReference type="AlphaFoldDB" id="A0A1F7VAW5"/>
<dbReference type="Proteomes" id="UP000178723">
    <property type="component" value="Unassembled WGS sequence"/>
</dbReference>
<gene>
    <name evidence="1" type="ORF">A3I40_02215</name>
</gene>
<organism evidence="1 2">
    <name type="scientific">Candidatus Uhrbacteria bacterium RIFCSPLOWO2_02_FULL_48_12</name>
    <dbReference type="NCBI Taxonomy" id="1802407"/>
    <lineage>
        <taxon>Bacteria</taxon>
        <taxon>Candidatus Uhriibacteriota</taxon>
    </lineage>
</organism>
<evidence type="ECO:0000313" key="1">
    <source>
        <dbReference type="EMBL" id="OGL87268.1"/>
    </source>
</evidence>
<protein>
    <submittedName>
        <fullName evidence="1">Uncharacterized protein</fullName>
    </submittedName>
</protein>
<evidence type="ECO:0000313" key="2">
    <source>
        <dbReference type="Proteomes" id="UP000178723"/>
    </source>
</evidence>
<comment type="caution">
    <text evidence="1">The sequence shown here is derived from an EMBL/GenBank/DDBJ whole genome shotgun (WGS) entry which is preliminary data.</text>
</comment>
<name>A0A1F7VAW5_9BACT</name>
<reference evidence="1 2" key="1">
    <citation type="journal article" date="2016" name="Nat. Commun.">
        <title>Thousands of microbial genomes shed light on interconnected biogeochemical processes in an aquifer system.</title>
        <authorList>
            <person name="Anantharaman K."/>
            <person name="Brown C.T."/>
            <person name="Hug L.A."/>
            <person name="Sharon I."/>
            <person name="Castelle C.J."/>
            <person name="Probst A.J."/>
            <person name="Thomas B.C."/>
            <person name="Singh A."/>
            <person name="Wilkins M.J."/>
            <person name="Karaoz U."/>
            <person name="Brodie E.L."/>
            <person name="Williams K.H."/>
            <person name="Hubbard S.S."/>
            <person name="Banfield J.F."/>
        </authorList>
    </citation>
    <scope>NUCLEOTIDE SEQUENCE [LARGE SCALE GENOMIC DNA]</scope>
</reference>
<accession>A0A1F7VAW5</accession>